<feature type="transmembrane region" description="Helical" evidence="2">
    <location>
        <begin position="615"/>
        <end position="635"/>
    </location>
</feature>
<feature type="transmembrane region" description="Helical" evidence="2">
    <location>
        <begin position="785"/>
        <end position="808"/>
    </location>
</feature>
<dbReference type="AlphaFoldDB" id="A0AAV7KEV9"/>
<dbReference type="EMBL" id="JAKMXF010000044">
    <property type="protein sequence ID" value="KAI6659961.1"/>
    <property type="molecule type" value="Genomic_DNA"/>
</dbReference>
<organism evidence="3 4">
    <name type="scientific">Oopsacas minuta</name>
    <dbReference type="NCBI Taxonomy" id="111878"/>
    <lineage>
        <taxon>Eukaryota</taxon>
        <taxon>Metazoa</taxon>
        <taxon>Porifera</taxon>
        <taxon>Hexactinellida</taxon>
        <taxon>Hexasterophora</taxon>
        <taxon>Lyssacinosida</taxon>
        <taxon>Leucopsacidae</taxon>
        <taxon>Oopsacas</taxon>
    </lineage>
</organism>
<evidence type="ECO:0000313" key="4">
    <source>
        <dbReference type="Proteomes" id="UP001165289"/>
    </source>
</evidence>
<gene>
    <name evidence="3" type="ORF">LOD99_14301</name>
</gene>
<keyword evidence="4" id="KW-1185">Reference proteome</keyword>
<accession>A0AAV7KEV9</accession>
<dbReference type="Proteomes" id="UP001165289">
    <property type="component" value="Unassembled WGS sequence"/>
</dbReference>
<feature type="region of interest" description="Disordered" evidence="1">
    <location>
        <begin position="14"/>
        <end position="37"/>
    </location>
</feature>
<comment type="caution">
    <text evidence="3">The sequence shown here is derived from an EMBL/GenBank/DDBJ whole genome shotgun (WGS) entry which is preliminary data.</text>
</comment>
<dbReference type="InterPro" id="IPR057435">
    <property type="entry name" value="Lips"/>
</dbReference>
<feature type="transmembrane region" description="Helical" evidence="2">
    <location>
        <begin position="746"/>
        <end position="764"/>
    </location>
</feature>
<keyword evidence="2" id="KW-0472">Membrane</keyword>
<evidence type="ECO:0000256" key="1">
    <source>
        <dbReference type="SAM" id="MobiDB-lite"/>
    </source>
</evidence>
<protein>
    <submittedName>
        <fullName evidence="3">Uncharacterized protein</fullName>
    </submittedName>
</protein>
<sequence length="1196" mass="139493">MVSKVDYDIMISPDETENIVSTPEALAQTPGDDDDDPIRGEQLIVYSEAGAATLDLPGALLEGVRCDTEVNYSDMSSHGDDEEERGDNAHVVTPLKVTIELDEFDRELNESIVRIQDISRERLWKFHHLPIIPPSSQQKERLFPQGPETEKLEPFIAPDPNELRELGIEPDGSLRRLNRVQLRGIRHDGTFEVPSNNFPGAVHCWRISQVLQKGRHRANEDLKHALARAYYFTFIIARNRVIGDSYSLKNAIKHFGYSIYFVYNLLVGGQLRISLFNRDSALLSYLMRGLKTDSTLSLTKKNRDKVVEHTKEMKRYGGHRDLQIKHSKVPHLYRNSLGHNVNVFSVSSSWISTLNESVRSDIFAKARDATKEKYPPKYVQGLIKEYQTQGASSEEITKYIRDRFDVDFLNELVVSFKEHPAINDVIPLGQGGVIESYLQGLKAVHVSIKNEKERIDERANSRIAELERRNSIRSKCDLWMEEQKTKARNNATVPENSFENIRQLFSSNPKIGDEWIYFLNICEEFNHDLIRIKKNITKICYDVETKTYKRKIWNPRSYIVTKIETGERIKDFPIIPKKEASNRSKGYHPRKFSISKVHKHEVTSKYPGWRWRNFFISYYTWLMDVLFVLLLGLVLKGPFSLSVLFLCYEHPTEYSLDSQTGEVYVSKRGKTMFTRLVGLWRTIRQKRIEFESRPDTGFLPKNITRPLNWFNYNIIWGVFGSILLVMFWIILCCFIINLGVVLILTLPIWFLLLRIFLVLVRWMFYDWEYIDPTKGGNSHGHIMPIFYLIFYKLFVRVFLQFFFAFSVICTMPIISFFWTIVALIFRITRFFWDAIMYFLIIKRRGRIPVTDSYVAKRISGPGLATNYYYQIEPSQALIKLEYDLESRELGFYENFMTLLIDQPRLAYVKFVSKVLSSFGYSNRYEDSNETYLDITKQKKELTKQLHKELKARRSSYTLNIPSVNLQSIRMTEEDLALTISVATEFVKEFYVKRILVYPSETMDKIFSENGLDVGDWENLAKIELKKSFSSEFLTRLEDTDESFHLQVNRLRLNKFLHNLRHGRPGHDLDRERCTLVEESRTFLPGIDLHPSYTSNWLVTGTQQITKYHPRTKKHESLLFPSYFNDKMTIFAFVGDNIGWDSIIHEVAPGESDDSDVRAETSYDSDLETTYPYDIALQMEDYQTDEVLSSSFTMQSD</sequence>
<feature type="transmembrane region" description="Helical" evidence="2">
    <location>
        <begin position="714"/>
        <end position="740"/>
    </location>
</feature>
<evidence type="ECO:0000313" key="3">
    <source>
        <dbReference type="EMBL" id="KAI6659961.1"/>
    </source>
</evidence>
<dbReference type="Pfam" id="PF25228">
    <property type="entry name" value="Lips"/>
    <property type="match status" value="1"/>
</dbReference>
<dbReference type="PANTHER" id="PTHR37686">
    <property type="entry name" value="LD36006P"/>
    <property type="match status" value="1"/>
</dbReference>
<dbReference type="PANTHER" id="PTHR37686:SF1">
    <property type="entry name" value="LD36006P"/>
    <property type="match status" value="1"/>
</dbReference>
<keyword evidence="2" id="KW-0812">Transmembrane</keyword>
<name>A0AAV7KEV9_9METZ</name>
<proteinExistence type="predicted"/>
<reference evidence="3 4" key="1">
    <citation type="journal article" date="2023" name="BMC Biol.">
        <title>The compact genome of the sponge Oopsacas minuta (Hexactinellida) is lacking key metazoan core genes.</title>
        <authorList>
            <person name="Santini S."/>
            <person name="Schenkelaars Q."/>
            <person name="Jourda C."/>
            <person name="Duchesne M."/>
            <person name="Belahbib H."/>
            <person name="Rocher C."/>
            <person name="Selva M."/>
            <person name="Riesgo A."/>
            <person name="Vervoort M."/>
            <person name="Leys S.P."/>
            <person name="Kodjabachian L."/>
            <person name="Le Bivic A."/>
            <person name="Borchiellini C."/>
            <person name="Claverie J.M."/>
            <person name="Renard E."/>
        </authorList>
    </citation>
    <scope>NUCLEOTIDE SEQUENCE [LARGE SCALE GENOMIC DNA]</scope>
    <source>
        <strain evidence="3">SPO-2</strain>
    </source>
</reference>
<keyword evidence="2" id="KW-1133">Transmembrane helix</keyword>
<evidence type="ECO:0000256" key="2">
    <source>
        <dbReference type="SAM" id="Phobius"/>
    </source>
</evidence>